<dbReference type="SUPFAM" id="SSF52096">
    <property type="entry name" value="ClpP/crotonase"/>
    <property type="match status" value="1"/>
</dbReference>
<dbReference type="Pfam" id="PF00378">
    <property type="entry name" value="ECH_1"/>
    <property type="match status" value="1"/>
</dbReference>
<reference evidence="2 3" key="1">
    <citation type="submission" date="2016-04" db="EMBL/GenBank/DDBJ databases">
        <title>Deep-sea bacteria in the southern Pacific.</title>
        <authorList>
            <person name="Tang K."/>
        </authorList>
    </citation>
    <scope>NUCLEOTIDE SEQUENCE [LARGE SCALE GENOMIC DNA]</scope>
    <source>
        <strain evidence="2 3">JLT2014</strain>
        <plasmid evidence="3">ppaby1</plasmid>
    </source>
</reference>
<keyword evidence="3" id="KW-1185">Reference proteome</keyword>
<dbReference type="InterPro" id="IPR001753">
    <property type="entry name" value="Enoyl-CoA_hydra/iso"/>
</dbReference>
<dbReference type="Proteomes" id="UP000187059">
    <property type="component" value="Plasmid pPABY1"/>
</dbReference>
<dbReference type="GO" id="GO:0016853">
    <property type="term" value="F:isomerase activity"/>
    <property type="evidence" value="ECO:0007669"/>
    <property type="project" value="UniProtKB-KW"/>
</dbReference>
<dbReference type="InterPro" id="IPR029045">
    <property type="entry name" value="ClpP/crotonase-like_dom_sf"/>
</dbReference>
<evidence type="ECO:0000256" key="1">
    <source>
        <dbReference type="ARBA" id="ARBA00005254"/>
    </source>
</evidence>
<keyword evidence="2" id="KW-0413">Isomerase</keyword>
<dbReference type="Gene3D" id="3.90.226.10">
    <property type="entry name" value="2-enoyl-CoA Hydratase, Chain A, domain 1"/>
    <property type="match status" value="1"/>
</dbReference>
<dbReference type="PANTHER" id="PTHR43684:SF4">
    <property type="entry name" value="ENOYL-COA HYDRATASE_ISOMERASE FAMILY PROTEIN (AFU_ORTHOLOGUE AFUA_1G01890)"/>
    <property type="match status" value="1"/>
</dbReference>
<evidence type="ECO:0000313" key="3">
    <source>
        <dbReference type="Proteomes" id="UP000187059"/>
    </source>
</evidence>
<dbReference type="OrthoDB" id="9781757at2"/>
<dbReference type="InterPro" id="IPR051053">
    <property type="entry name" value="ECH/Chromodomain_protein"/>
</dbReference>
<protein>
    <submittedName>
        <fullName evidence="2">2-(1,2-epoxy-1,2-dihydrophenyl)acetyl-CoA isomerase</fullName>
        <ecNumber evidence="2">5.3.3.18</ecNumber>
    </submittedName>
</protein>
<dbReference type="PANTHER" id="PTHR43684">
    <property type="match status" value="1"/>
</dbReference>
<accession>A0A1P8UN73</accession>
<name>A0A1P8UN73_9RHOB</name>
<dbReference type="RefSeq" id="WP_076695049.1">
    <property type="nucleotide sequence ID" value="NZ_CP015091.1"/>
</dbReference>
<gene>
    <name evidence="2" type="ORF">Ga0080574_TMP525</name>
</gene>
<dbReference type="AlphaFoldDB" id="A0A1P8UN73"/>
<dbReference type="EMBL" id="CP015091">
    <property type="protein sequence ID" value="APZ50859.1"/>
    <property type="molecule type" value="Genomic_DNA"/>
</dbReference>
<evidence type="ECO:0000313" key="2">
    <source>
        <dbReference type="EMBL" id="APZ50859.1"/>
    </source>
</evidence>
<dbReference type="EC" id="5.3.3.18" evidence="2"/>
<proteinExistence type="inferred from homology"/>
<geneLocation type="plasmid" evidence="3">
    <name>ppaby1</name>
</geneLocation>
<sequence length="253" mass="26312">MSAVETRIAEGVAWLTLNRPEAGNAIDMALAEGLFAALSAASEDEAVRVIVLGAAGKLFCGGGDLSDFGTEPEEMRDRVGAIARELHRSMVLIDEMEKPLVTSVQGTAAGAGLVLAVSGDIVLAAERAKFVPAYAAMNLTPDGGSSWLLPRLMGERRAMELLLTGQKLTAHEAAEAGLVTRVMAGEALEDETARVAAALAGGDPWAMAQTRRLVRAGRSASLRAHLEDEAEHIGLAAARPAGRAAIETFLSGS</sequence>
<comment type="similarity">
    <text evidence="1">Belongs to the enoyl-CoA hydratase/isomerase family.</text>
</comment>
<organism evidence="2 3">
    <name type="scientific">Salipiger abyssi</name>
    <dbReference type="NCBI Taxonomy" id="1250539"/>
    <lineage>
        <taxon>Bacteria</taxon>
        <taxon>Pseudomonadati</taxon>
        <taxon>Pseudomonadota</taxon>
        <taxon>Alphaproteobacteria</taxon>
        <taxon>Rhodobacterales</taxon>
        <taxon>Roseobacteraceae</taxon>
        <taxon>Salipiger</taxon>
    </lineage>
</organism>
<dbReference type="KEGG" id="paby:Ga0080574_TMP525"/>
<dbReference type="CDD" id="cd06558">
    <property type="entry name" value="crotonase-like"/>
    <property type="match status" value="1"/>
</dbReference>
<keyword evidence="2" id="KW-0614">Plasmid</keyword>